<sequence length="116" mass="13397">MTKKGLWESFASNVKKRSKTFRVRINLECCVTKLSNKIFQFHGKKEKDRKSIIREYNPCKVTEVTNVGIEYFSLPTKLFYYITQQKRQKILPHFDIVCGAAKACKEKSPNTSAADA</sequence>
<organism evidence="1 2">
    <name type="scientific">Clunio marinus</name>
    <dbReference type="NCBI Taxonomy" id="568069"/>
    <lineage>
        <taxon>Eukaryota</taxon>
        <taxon>Metazoa</taxon>
        <taxon>Ecdysozoa</taxon>
        <taxon>Arthropoda</taxon>
        <taxon>Hexapoda</taxon>
        <taxon>Insecta</taxon>
        <taxon>Pterygota</taxon>
        <taxon>Neoptera</taxon>
        <taxon>Endopterygota</taxon>
        <taxon>Diptera</taxon>
        <taxon>Nematocera</taxon>
        <taxon>Chironomoidea</taxon>
        <taxon>Chironomidae</taxon>
        <taxon>Clunio</taxon>
    </lineage>
</organism>
<dbReference type="AlphaFoldDB" id="A0A1J1ISD4"/>
<dbReference type="EMBL" id="CVRI01000057">
    <property type="protein sequence ID" value="CRL02022.1"/>
    <property type="molecule type" value="Genomic_DNA"/>
</dbReference>
<evidence type="ECO:0000313" key="2">
    <source>
        <dbReference type="Proteomes" id="UP000183832"/>
    </source>
</evidence>
<protein>
    <submittedName>
        <fullName evidence="1">CLUMA_CG015622, isoform A</fullName>
    </submittedName>
</protein>
<gene>
    <name evidence="1" type="ORF">CLUMA_CG015622</name>
</gene>
<dbReference type="Proteomes" id="UP000183832">
    <property type="component" value="Unassembled WGS sequence"/>
</dbReference>
<evidence type="ECO:0000313" key="1">
    <source>
        <dbReference type="EMBL" id="CRL02022.1"/>
    </source>
</evidence>
<accession>A0A1J1ISD4</accession>
<proteinExistence type="predicted"/>
<reference evidence="1 2" key="1">
    <citation type="submission" date="2015-04" db="EMBL/GenBank/DDBJ databases">
        <authorList>
            <person name="Syromyatnikov M.Y."/>
            <person name="Popov V.N."/>
        </authorList>
    </citation>
    <scope>NUCLEOTIDE SEQUENCE [LARGE SCALE GENOMIC DNA]</scope>
</reference>
<name>A0A1J1ISD4_9DIPT</name>
<keyword evidence="2" id="KW-1185">Reference proteome</keyword>